<organism evidence="2 3">
    <name type="scientific">Streptomyces candidus</name>
    <dbReference type="NCBI Taxonomy" id="67283"/>
    <lineage>
        <taxon>Bacteria</taxon>
        <taxon>Bacillati</taxon>
        <taxon>Actinomycetota</taxon>
        <taxon>Actinomycetes</taxon>
        <taxon>Kitasatosporales</taxon>
        <taxon>Streptomycetaceae</taxon>
        <taxon>Streptomyces</taxon>
    </lineage>
</organism>
<evidence type="ECO:0000256" key="1">
    <source>
        <dbReference type="SAM" id="MobiDB-lite"/>
    </source>
</evidence>
<sequence length="292" mass="32426">MDFESVADELYGLRPEDFTAARNERARAARTAGDRNLAKRITALRRPTLSAWASNLLVREQSGEVGPLVRLGEQLRQAHHNLDGEQLRELTHQQRVLIGALSRQARQLTAEAGHEVSEDVQQEVEETLHAVLADPQAATEWAAGRLVKPLSTTSGFAAAQGASAGAAQPSRTPKAAPARGDASDAEARRRKKLDRTRQEAEDAQEDLRQREKESAAISRQAQDAGELVQNLKQRVTELAEELKSTEEQQRKARTEEREARGRARDADRRMREARRRAEAAAAQVKRLTDDGR</sequence>
<feature type="compositionally biased region" description="Basic and acidic residues" evidence="1">
    <location>
        <begin position="239"/>
        <end position="278"/>
    </location>
</feature>
<feature type="compositionally biased region" description="Basic and acidic residues" evidence="1">
    <location>
        <begin position="195"/>
        <end position="214"/>
    </location>
</feature>
<dbReference type="EMBL" id="JACHEM010000029">
    <property type="protein sequence ID" value="MBB6439830.1"/>
    <property type="molecule type" value="Genomic_DNA"/>
</dbReference>
<accession>A0A7X0LT12</accession>
<name>A0A7X0LT12_9ACTN</name>
<evidence type="ECO:0000313" key="3">
    <source>
        <dbReference type="Proteomes" id="UP000540423"/>
    </source>
</evidence>
<protein>
    <submittedName>
        <fullName evidence="2">Uncharacterized protein</fullName>
    </submittedName>
</protein>
<dbReference type="RefSeq" id="WP_185036328.1">
    <property type="nucleotide sequence ID" value="NZ_BNBN01000025.1"/>
</dbReference>
<feature type="region of interest" description="Disordered" evidence="1">
    <location>
        <begin position="161"/>
        <end position="227"/>
    </location>
</feature>
<evidence type="ECO:0000313" key="2">
    <source>
        <dbReference type="EMBL" id="MBB6439830.1"/>
    </source>
</evidence>
<keyword evidence="3" id="KW-1185">Reference proteome</keyword>
<dbReference type="Proteomes" id="UP000540423">
    <property type="component" value="Unassembled WGS sequence"/>
</dbReference>
<gene>
    <name evidence="2" type="ORF">HNQ79_006342</name>
</gene>
<comment type="caution">
    <text evidence="2">The sequence shown here is derived from an EMBL/GenBank/DDBJ whole genome shotgun (WGS) entry which is preliminary data.</text>
</comment>
<reference evidence="2 3" key="1">
    <citation type="submission" date="2020-08" db="EMBL/GenBank/DDBJ databases">
        <title>Genomic Encyclopedia of Type Strains, Phase IV (KMG-IV): sequencing the most valuable type-strain genomes for metagenomic binning, comparative biology and taxonomic classification.</title>
        <authorList>
            <person name="Goeker M."/>
        </authorList>
    </citation>
    <scope>NUCLEOTIDE SEQUENCE [LARGE SCALE GENOMIC DNA]</scope>
    <source>
        <strain evidence="2 3">DSM 40141</strain>
    </source>
</reference>
<proteinExistence type="predicted"/>
<dbReference type="AlphaFoldDB" id="A0A7X0LT12"/>
<feature type="region of interest" description="Disordered" evidence="1">
    <location>
        <begin position="239"/>
        <end position="292"/>
    </location>
</feature>